<dbReference type="AlphaFoldDB" id="A0A9W8BJQ9"/>
<accession>A0A9W8BJQ9</accession>
<comment type="caution">
    <text evidence="5">The sequence shown here is derived from an EMBL/GenBank/DDBJ whole genome shotgun (WGS) entry which is preliminary data.</text>
</comment>
<sequence length="261" mass="27251">MASAPGAVVVTGASRGIGRQVCVDLLSSRTHPLVHVIAIARTHSALKALASTAPSPSRLHIIAGDVASSTTHEQVAATIKSLDMPVLALINNAATISPTGPILDTQGKWTDILLTNLAAPLELCCVCANRLRESKGRIINISSSTSLAPVPGFGAYGMTKAALNYISQVIAQEYPEITAVAFYPGIVDTPMNQDVLQAAVGYAQDPHTTADMSKVIGRLQNPMSPSLPSAIIANLALTADSSLSGGFFAYEDSKMDPYRAQ</sequence>
<dbReference type="OrthoDB" id="153074at2759"/>
<dbReference type="Pfam" id="PF00106">
    <property type="entry name" value="adh_short"/>
    <property type="match status" value="1"/>
</dbReference>
<dbReference type="GO" id="GO:0005737">
    <property type="term" value="C:cytoplasm"/>
    <property type="evidence" value="ECO:0007669"/>
    <property type="project" value="UniProtKB-SubCell"/>
</dbReference>
<reference evidence="5" key="1">
    <citation type="submission" date="2022-07" db="EMBL/GenBank/DDBJ databases">
        <title>Phylogenomic reconstructions and comparative analyses of Kickxellomycotina fungi.</title>
        <authorList>
            <person name="Reynolds N.K."/>
            <person name="Stajich J.E."/>
            <person name="Barry K."/>
            <person name="Grigoriev I.V."/>
            <person name="Crous P."/>
            <person name="Smith M.E."/>
        </authorList>
    </citation>
    <scope>NUCLEOTIDE SEQUENCE</scope>
    <source>
        <strain evidence="5">IMI 214461</strain>
    </source>
</reference>
<organism evidence="5 6">
    <name type="scientific">Coemansia thaxteri</name>
    <dbReference type="NCBI Taxonomy" id="2663907"/>
    <lineage>
        <taxon>Eukaryota</taxon>
        <taxon>Fungi</taxon>
        <taxon>Fungi incertae sedis</taxon>
        <taxon>Zoopagomycota</taxon>
        <taxon>Kickxellomycotina</taxon>
        <taxon>Kickxellomycetes</taxon>
        <taxon>Kickxellales</taxon>
        <taxon>Kickxellaceae</taxon>
        <taxon>Coemansia</taxon>
    </lineage>
</organism>
<name>A0A9W8BJQ9_9FUNG</name>
<dbReference type="EMBL" id="JANBQF010000023">
    <property type="protein sequence ID" value="KAJ2007571.1"/>
    <property type="molecule type" value="Genomic_DNA"/>
</dbReference>
<dbReference type="GO" id="GO:0004757">
    <property type="term" value="F:sepiapterin reductase (NADP+) activity"/>
    <property type="evidence" value="ECO:0007669"/>
    <property type="project" value="TreeGrafter"/>
</dbReference>
<dbReference type="PANTHER" id="PTHR44085:SF2">
    <property type="entry name" value="SEPIAPTERIN REDUCTASE"/>
    <property type="match status" value="1"/>
</dbReference>
<evidence type="ECO:0008006" key="7">
    <source>
        <dbReference type="Google" id="ProtNLM"/>
    </source>
</evidence>
<dbReference type="InterPro" id="IPR002347">
    <property type="entry name" value="SDR_fam"/>
</dbReference>
<evidence type="ECO:0000256" key="1">
    <source>
        <dbReference type="ARBA" id="ARBA00004496"/>
    </source>
</evidence>
<dbReference type="InterPro" id="IPR051721">
    <property type="entry name" value="Biopterin_syn/organic_redct"/>
</dbReference>
<dbReference type="SUPFAM" id="SSF51735">
    <property type="entry name" value="NAD(P)-binding Rossmann-fold domains"/>
    <property type="match status" value="1"/>
</dbReference>
<keyword evidence="6" id="KW-1185">Reference proteome</keyword>
<keyword evidence="2" id="KW-0963">Cytoplasm</keyword>
<dbReference type="Proteomes" id="UP001150907">
    <property type="component" value="Unassembled WGS sequence"/>
</dbReference>
<dbReference type="Gene3D" id="3.40.50.720">
    <property type="entry name" value="NAD(P)-binding Rossmann-like Domain"/>
    <property type="match status" value="1"/>
</dbReference>
<keyword evidence="3" id="KW-0521">NADP</keyword>
<evidence type="ECO:0000256" key="3">
    <source>
        <dbReference type="ARBA" id="ARBA00022857"/>
    </source>
</evidence>
<evidence type="ECO:0000256" key="4">
    <source>
        <dbReference type="ARBA" id="ARBA00023002"/>
    </source>
</evidence>
<dbReference type="PRINTS" id="PR00081">
    <property type="entry name" value="GDHRDH"/>
</dbReference>
<gene>
    <name evidence="5" type="ORF">H4R26_000708</name>
</gene>
<dbReference type="PANTHER" id="PTHR44085">
    <property type="entry name" value="SEPIAPTERIN REDUCTASE"/>
    <property type="match status" value="1"/>
</dbReference>
<dbReference type="GO" id="GO:0006729">
    <property type="term" value="P:tetrahydrobiopterin biosynthetic process"/>
    <property type="evidence" value="ECO:0007669"/>
    <property type="project" value="TreeGrafter"/>
</dbReference>
<protein>
    <recommendedName>
        <fullName evidence="7">NAD(P)-binding protein</fullName>
    </recommendedName>
</protein>
<dbReference type="PROSITE" id="PS00061">
    <property type="entry name" value="ADH_SHORT"/>
    <property type="match status" value="1"/>
</dbReference>
<evidence type="ECO:0000256" key="2">
    <source>
        <dbReference type="ARBA" id="ARBA00022490"/>
    </source>
</evidence>
<dbReference type="InterPro" id="IPR020904">
    <property type="entry name" value="Sc_DH/Rdtase_CS"/>
</dbReference>
<evidence type="ECO:0000313" key="5">
    <source>
        <dbReference type="EMBL" id="KAJ2007571.1"/>
    </source>
</evidence>
<evidence type="ECO:0000313" key="6">
    <source>
        <dbReference type="Proteomes" id="UP001150907"/>
    </source>
</evidence>
<comment type="subcellular location">
    <subcellularLocation>
        <location evidence="1">Cytoplasm</location>
    </subcellularLocation>
</comment>
<dbReference type="InterPro" id="IPR036291">
    <property type="entry name" value="NAD(P)-bd_dom_sf"/>
</dbReference>
<proteinExistence type="predicted"/>
<keyword evidence="4" id="KW-0560">Oxidoreductase</keyword>